<dbReference type="InterPro" id="IPR036188">
    <property type="entry name" value="FAD/NAD-bd_sf"/>
</dbReference>
<reference evidence="2 3" key="1">
    <citation type="submission" date="2019-09" db="EMBL/GenBank/DDBJ databases">
        <authorList>
            <person name="Wang X."/>
        </authorList>
    </citation>
    <scope>NUCLEOTIDE SEQUENCE [LARGE SCALE GENOMIC DNA]</scope>
    <source>
        <strain evidence="2 3">CICC 11023</strain>
    </source>
</reference>
<dbReference type="RefSeq" id="WP_150403174.1">
    <property type="nucleotide sequence ID" value="NZ_VXLC01000006.1"/>
</dbReference>
<proteinExistence type="predicted"/>
<gene>
    <name evidence="2" type="ORF">F3087_18260</name>
</gene>
<dbReference type="OrthoDB" id="337830at2"/>
<dbReference type="Gene3D" id="3.40.50.720">
    <property type="entry name" value="NAD(P)-binding Rossmann-like Domain"/>
    <property type="match status" value="1"/>
</dbReference>
<dbReference type="Gene3D" id="6.10.250.1500">
    <property type="match status" value="1"/>
</dbReference>
<accession>A0A5N0EH67</accession>
<dbReference type="Proteomes" id="UP000323876">
    <property type="component" value="Unassembled WGS sequence"/>
</dbReference>
<dbReference type="GO" id="GO:0001716">
    <property type="term" value="F:L-amino-acid oxidase activity"/>
    <property type="evidence" value="ECO:0007669"/>
    <property type="project" value="TreeGrafter"/>
</dbReference>
<dbReference type="Gene3D" id="3.50.50.60">
    <property type="entry name" value="FAD/NAD(P)-binding domain"/>
    <property type="match status" value="1"/>
</dbReference>
<comment type="caution">
    <text evidence="2">The sequence shown here is derived from an EMBL/GenBank/DDBJ whole genome shotgun (WGS) entry which is preliminary data.</text>
</comment>
<evidence type="ECO:0000259" key="1">
    <source>
        <dbReference type="Pfam" id="PF01593"/>
    </source>
</evidence>
<dbReference type="Pfam" id="PF01593">
    <property type="entry name" value="Amino_oxidase"/>
    <property type="match status" value="1"/>
</dbReference>
<dbReference type="SUPFAM" id="SSF51905">
    <property type="entry name" value="FAD/NAD(P)-binding domain"/>
    <property type="match status" value="1"/>
</dbReference>
<evidence type="ECO:0000313" key="3">
    <source>
        <dbReference type="Proteomes" id="UP000323876"/>
    </source>
</evidence>
<dbReference type="Gene3D" id="1.10.405.10">
    <property type="entry name" value="Guanine Nucleotide Dissociation Inhibitor, domain 1"/>
    <property type="match status" value="1"/>
</dbReference>
<dbReference type="SUPFAM" id="SSF54373">
    <property type="entry name" value="FAD-linked reductases, C-terminal domain"/>
    <property type="match status" value="1"/>
</dbReference>
<protein>
    <submittedName>
        <fullName evidence="2">NAD(P)-binding protein</fullName>
    </submittedName>
</protein>
<dbReference type="Gene3D" id="3.30.1490.470">
    <property type="match status" value="1"/>
</dbReference>
<dbReference type="InterPro" id="IPR002937">
    <property type="entry name" value="Amino_oxidase"/>
</dbReference>
<dbReference type="InterPro" id="IPR050281">
    <property type="entry name" value="Flavin_monoamine_oxidase"/>
</dbReference>
<dbReference type="InterPro" id="IPR006311">
    <property type="entry name" value="TAT_signal"/>
</dbReference>
<dbReference type="GO" id="GO:0009063">
    <property type="term" value="P:amino acid catabolic process"/>
    <property type="evidence" value="ECO:0007669"/>
    <property type="project" value="TreeGrafter"/>
</dbReference>
<dbReference type="Gene3D" id="1.10.10.1620">
    <property type="match status" value="1"/>
</dbReference>
<name>A0A5N0EH67_9NOCA</name>
<evidence type="ECO:0000313" key="2">
    <source>
        <dbReference type="EMBL" id="KAA8887604.1"/>
    </source>
</evidence>
<dbReference type="EMBL" id="VXLC01000006">
    <property type="protein sequence ID" value="KAA8887604.1"/>
    <property type="molecule type" value="Genomic_DNA"/>
</dbReference>
<feature type="domain" description="Amine oxidase" evidence="1">
    <location>
        <begin position="95"/>
        <end position="587"/>
    </location>
</feature>
<dbReference type="PANTHER" id="PTHR10742:SF342">
    <property type="entry name" value="AMINE OXIDASE"/>
    <property type="match status" value="1"/>
</dbReference>
<dbReference type="PANTHER" id="PTHR10742">
    <property type="entry name" value="FLAVIN MONOAMINE OXIDASE"/>
    <property type="match status" value="1"/>
</dbReference>
<keyword evidence="3" id="KW-1185">Reference proteome</keyword>
<sequence>MSESGIERRALLRTALAAGAVGVAGSAAVSSCGAPSTNTESERSRERSRELAQEMLQVDADGNDLKLAQLTTLIDTGLPKTSAPKRVLVVGAGPAGLAAANLLADAGHQVTVIEANGSRTGGRVKTFRGVFSDPALYAEAGAMRLPSAHPMVLALSDKLGLRRRQFHNVDVRPDAQSAEPGPVVYRSFTGAQWSNGPVGAPQFHPAAAGRTMIKVNGKVVDRAGYARDPGAVHQGFGAGLATPARIALDQAMSRTQVPADQSIERQIDGWTNVFNTYEDYSLHRYLMAQGWAQPQIEAVGTLENLTSRLHYGVISAMVDHALIRPDATYWELEGGTASLTDALTAKLGPAIQRGKRMTRVEQTDRGVRVWTTAETGSESTDGAPCEPVATFDADYAVIAIPLTSIRFCSFEPMLSYPKRRAIVEMHHDAATKVLLEFRNRFWEQGPNGFRGGGCVSDTANRFTYFPSHTEDSNGGVVLAAYTWSDDAMRWDSLTDSERVHFALAGMRDMFGPVVDTEFTGIGLSQSWQRARYALGEAVIPTPGQLHEHHAATSSIEGRLHFAGDHTSLKPAWIEGALESSVRAAVELHNR</sequence>
<organism evidence="2 3">
    <name type="scientific">Nocardia colli</name>
    <dbReference type="NCBI Taxonomy" id="2545717"/>
    <lineage>
        <taxon>Bacteria</taxon>
        <taxon>Bacillati</taxon>
        <taxon>Actinomycetota</taxon>
        <taxon>Actinomycetes</taxon>
        <taxon>Mycobacteriales</taxon>
        <taxon>Nocardiaceae</taxon>
        <taxon>Nocardia</taxon>
    </lineage>
</organism>
<dbReference type="PROSITE" id="PS51318">
    <property type="entry name" value="TAT"/>
    <property type="match status" value="1"/>
</dbReference>
<dbReference type="AlphaFoldDB" id="A0A5N0EH67"/>
<dbReference type="Gene3D" id="3.30.70.2100">
    <property type="match status" value="1"/>
</dbReference>